<gene>
    <name evidence="1" type="ORF">Tci_916910</name>
</gene>
<evidence type="ECO:0000313" key="1">
    <source>
        <dbReference type="EMBL" id="GFD44941.1"/>
    </source>
</evidence>
<reference evidence="1" key="1">
    <citation type="journal article" date="2019" name="Sci. Rep.">
        <title>Draft genome of Tanacetum cinerariifolium, the natural source of mosquito coil.</title>
        <authorList>
            <person name="Yamashiro T."/>
            <person name="Shiraishi A."/>
            <person name="Satake H."/>
            <person name="Nakayama K."/>
        </authorList>
    </citation>
    <scope>NUCLEOTIDE SEQUENCE</scope>
</reference>
<dbReference type="EMBL" id="BKCJ011635580">
    <property type="protein sequence ID" value="GFD44941.1"/>
    <property type="molecule type" value="Genomic_DNA"/>
</dbReference>
<organism evidence="1">
    <name type="scientific">Tanacetum cinerariifolium</name>
    <name type="common">Dalmatian daisy</name>
    <name type="synonym">Chrysanthemum cinerariifolium</name>
    <dbReference type="NCBI Taxonomy" id="118510"/>
    <lineage>
        <taxon>Eukaryota</taxon>
        <taxon>Viridiplantae</taxon>
        <taxon>Streptophyta</taxon>
        <taxon>Embryophyta</taxon>
        <taxon>Tracheophyta</taxon>
        <taxon>Spermatophyta</taxon>
        <taxon>Magnoliopsida</taxon>
        <taxon>eudicotyledons</taxon>
        <taxon>Gunneridae</taxon>
        <taxon>Pentapetalae</taxon>
        <taxon>asterids</taxon>
        <taxon>campanulids</taxon>
        <taxon>Asterales</taxon>
        <taxon>Asteraceae</taxon>
        <taxon>Asteroideae</taxon>
        <taxon>Anthemideae</taxon>
        <taxon>Anthemidinae</taxon>
        <taxon>Tanacetum</taxon>
    </lineage>
</organism>
<sequence length="86" mass="9225">RTLPNLVFITKPHAPLAAETTPKMGAGDEGGVVIAARWGAGCGVEGGGDVVTWVMDLWCGGCGGGRRRWSMVVMDKGAWRRVVWWI</sequence>
<name>A0A699WJN7_TANCI</name>
<comment type="caution">
    <text evidence="1">The sequence shown here is derived from an EMBL/GenBank/DDBJ whole genome shotgun (WGS) entry which is preliminary data.</text>
</comment>
<feature type="non-terminal residue" evidence="1">
    <location>
        <position position="1"/>
    </location>
</feature>
<accession>A0A699WJN7</accession>
<protein>
    <submittedName>
        <fullName evidence="1">Uncharacterized protein</fullName>
    </submittedName>
</protein>
<proteinExistence type="predicted"/>
<dbReference type="AlphaFoldDB" id="A0A699WJN7"/>